<dbReference type="AlphaFoldDB" id="A0A249MUF9"/>
<dbReference type="Pfam" id="PF02767">
    <property type="entry name" value="DNA_pol3_beta_2"/>
    <property type="match status" value="1"/>
</dbReference>
<protein>
    <recommendedName>
        <fullName evidence="3 10">Beta sliding clamp</fullName>
    </recommendedName>
</protein>
<dbReference type="NCBIfam" id="TIGR00663">
    <property type="entry name" value="dnan"/>
    <property type="match status" value="1"/>
</dbReference>
<dbReference type="RefSeq" id="WP_095687066.1">
    <property type="nucleotide sequence ID" value="NZ_CP022745.1"/>
</dbReference>
<comment type="function">
    <text evidence="10">Confers DNA tethering and processivity to DNA polymerases and other proteins. Acts as a clamp, forming a ring around DNA (a reaction catalyzed by the clamp-loading complex) which diffuses in an ATP-independent manner freely and bidirectionally along dsDNA. Initially characterized for its ability to contact the catalytic subunit of DNA polymerase III (Pol III), a complex, multichain enzyme responsible for most of the replicative synthesis in bacteria; Pol III exhibits 3'-5' exonuclease proofreading activity. The beta chain is required for initiation of replication as well as for processivity of DNA replication.</text>
</comment>
<dbReference type="InterPro" id="IPR001001">
    <property type="entry name" value="DNA_polIII_beta"/>
</dbReference>
<evidence type="ECO:0000259" key="13">
    <source>
        <dbReference type="Pfam" id="PF02768"/>
    </source>
</evidence>
<evidence type="ECO:0000256" key="6">
    <source>
        <dbReference type="ARBA" id="ARBA00022695"/>
    </source>
</evidence>
<dbReference type="Pfam" id="PF00712">
    <property type="entry name" value="DNA_pol3_beta"/>
    <property type="match status" value="1"/>
</dbReference>
<dbReference type="InterPro" id="IPR022634">
    <property type="entry name" value="DNA_polIII_beta_N"/>
</dbReference>
<keyword evidence="7 10" id="KW-0235">DNA replication</keyword>
<dbReference type="Gene3D" id="3.70.10.10">
    <property type="match status" value="1"/>
</dbReference>
<comment type="subcellular location">
    <subcellularLocation>
        <location evidence="1 10">Cytoplasm</location>
    </subcellularLocation>
</comment>
<dbReference type="InterPro" id="IPR022635">
    <property type="entry name" value="DNA_polIII_beta_C"/>
</dbReference>
<dbReference type="GO" id="GO:0005737">
    <property type="term" value="C:cytoplasm"/>
    <property type="evidence" value="ECO:0007669"/>
    <property type="project" value="UniProtKB-SubCell"/>
</dbReference>
<accession>A0A249MUF9</accession>
<dbReference type="GO" id="GO:0009360">
    <property type="term" value="C:DNA polymerase III complex"/>
    <property type="evidence" value="ECO:0007669"/>
    <property type="project" value="InterPro"/>
</dbReference>
<evidence type="ECO:0000256" key="10">
    <source>
        <dbReference type="PIRNR" id="PIRNR000804"/>
    </source>
</evidence>
<evidence type="ECO:0000313" key="15">
    <source>
        <dbReference type="Proteomes" id="UP000217141"/>
    </source>
</evidence>
<keyword evidence="8 10" id="KW-0239">DNA-directed DNA polymerase</keyword>
<dbReference type="Pfam" id="PF02768">
    <property type="entry name" value="DNA_pol3_beta_3"/>
    <property type="match status" value="1"/>
</dbReference>
<dbReference type="InterPro" id="IPR022637">
    <property type="entry name" value="DNA_polIII_beta_cen"/>
</dbReference>
<dbReference type="PANTHER" id="PTHR30478:SF0">
    <property type="entry name" value="BETA SLIDING CLAMP"/>
    <property type="match status" value="1"/>
</dbReference>
<feature type="domain" description="DNA polymerase III beta sliding clamp C-terminal" evidence="13">
    <location>
        <begin position="252"/>
        <end position="376"/>
    </location>
</feature>
<gene>
    <name evidence="14" type="primary">dnaN</name>
    <name evidence="14" type="ORF">CJD35_11520</name>
</gene>
<evidence type="ECO:0000256" key="4">
    <source>
        <dbReference type="ARBA" id="ARBA00022490"/>
    </source>
</evidence>
<evidence type="ECO:0000256" key="2">
    <source>
        <dbReference type="ARBA" id="ARBA00010752"/>
    </source>
</evidence>
<evidence type="ECO:0000259" key="12">
    <source>
        <dbReference type="Pfam" id="PF02767"/>
    </source>
</evidence>
<organism evidence="14 15">
    <name type="scientific">Sphingobium xenophagum</name>
    <dbReference type="NCBI Taxonomy" id="121428"/>
    <lineage>
        <taxon>Bacteria</taxon>
        <taxon>Pseudomonadati</taxon>
        <taxon>Pseudomonadota</taxon>
        <taxon>Alphaproteobacteria</taxon>
        <taxon>Sphingomonadales</taxon>
        <taxon>Sphingomonadaceae</taxon>
        <taxon>Sphingobium</taxon>
    </lineage>
</organism>
<dbReference type="PANTHER" id="PTHR30478">
    <property type="entry name" value="DNA POLYMERASE III SUBUNIT BETA"/>
    <property type="match status" value="1"/>
</dbReference>
<dbReference type="Proteomes" id="UP000217141">
    <property type="component" value="Chromosome I"/>
</dbReference>
<proteinExistence type="inferred from homology"/>
<dbReference type="InterPro" id="IPR046938">
    <property type="entry name" value="DNA_clamp_sf"/>
</dbReference>
<evidence type="ECO:0000256" key="5">
    <source>
        <dbReference type="ARBA" id="ARBA00022679"/>
    </source>
</evidence>
<evidence type="ECO:0000256" key="7">
    <source>
        <dbReference type="ARBA" id="ARBA00022705"/>
    </source>
</evidence>
<dbReference type="CDD" id="cd00140">
    <property type="entry name" value="beta_clamp"/>
    <property type="match status" value="1"/>
</dbReference>
<evidence type="ECO:0000256" key="9">
    <source>
        <dbReference type="ARBA" id="ARBA00023125"/>
    </source>
</evidence>
<dbReference type="KEGG" id="shyd:CJD35_11520"/>
<keyword evidence="6 10" id="KW-0548">Nucleotidyltransferase</keyword>
<evidence type="ECO:0000259" key="11">
    <source>
        <dbReference type="Pfam" id="PF00712"/>
    </source>
</evidence>
<dbReference type="EMBL" id="CP022745">
    <property type="protein sequence ID" value="ASY45000.1"/>
    <property type="molecule type" value="Genomic_DNA"/>
</dbReference>
<feature type="domain" description="DNA polymerase III beta sliding clamp N-terminal" evidence="11">
    <location>
        <begin position="4"/>
        <end position="121"/>
    </location>
</feature>
<name>A0A249MUF9_SPHXE</name>
<reference evidence="14 15" key="1">
    <citation type="submission" date="2017-08" db="EMBL/GenBank/DDBJ databases">
        <title>Whole Genome Sequence of Sphingobium hydrophobicum C1: Insights into Adaption to the Electronic-waste Contaminated Sediment.</title>
        <authorList>
            <person name="Song D."/>
            <person name="Chen X."/>
            <person name="Xu M."/>
        </authorList>
    </citation>
    <scope>NUCLEOTIDE SEQUENCE [LARGE SCALE GENOMIC DNA]</scope>
    <source>
        <strain evidence="14 15">C1</strain>
    </source>
</reference>
<evidence type="ECO:0000256" key="8">
    <source>
        <dbReference type="ARBA" id="ARBA00022932"/>
    </source>
</evidence>
<dbReference type="GO" id="GO:0003887">
    <property type="term" value="F:DNA-directed DNA polymerase activity"/>
    <property type="evidence" value="ECO:0007669"/>
    <property type="project" value="UniProtKB-UniRule"/>
</dbReference>
<dbReference type="SUPFAM" id="SSF55979">
    <property type="entry name" value="DNA clamp"/>
    <property type="match status" value="3"/>
</dbReference>
<evidence type="ECO:0000256" key="1">
    <source>
        <dbReference type="ARBA" id="ARBA00004496"/>
    </source>
</evidence>
<dbReference type="PIRSF" id="PIRSF000804">
    <property type="entry name" value="DNA_pol_III_b"/>
    <property type="match status" value="1"/>
</dbReference>
<comment type="subunit">
    <text evidence="10">Forms a ring-shaped head-to-tail homodimer around DNA.</text>
</comment>
<dbReference type="Gene3D" id="3.10.150.10">
    <property type="entry name" value="DNA Polymerase III, subunit A, domain 2"/>
    <property type="match status" value="1"/>
</dbReference>
<evidence type="ECO:0000256" key="3">
    <source>
        <dbReference type="ARBA" id="ARBA00021035"/>
    </source>
</evidence>
<keyword evidence="5 10" id="KW-0808">Transferase</keyword>
<evidence type="ECO:0000313" key="14">
    <source>
        <dbReference type="EMBL" id="ASY45000.1"/>
    </source>
</evidence>
<comment type="similarity">
    <text evidence="2 10">Belongs to the beta sliding clamp family.</text>
</comment>
<sequence>MIQVNVKALRGALAAIGTVVEKKATVPILTQVLIRTTPGQMMLTATDLDLMVEQTIALEDAGANSTEAFCVAADLIKSIAGKLSTDGIATIERDDKNGISIRCGRARFKLPTLPTDDFPVIALGDWDAQWEQPGSDLTAMIDSVRFAISTEETRYYLNGIYLHVPDGSTCQFAAATDGSRLARFHGDVPDGAEAMPGIILPRKAVAALDALIDAEGAGPVDVAVSKGKFRFALGQCVLTGKTIDGTFPDYTRVIPVGNNKAAWFDPAALAEAVERVLTISSDKTRLIAMDFTAELVTLRVASPENGTASEDVPCDYDGAPLTIGFNGRFLLDVLAHLKGTDAEGTKARVLLADAAAPSLWQQSDDAARLYVLMPMRV</sequence>
<dbReference type="GO" id="GO:0006271">
    <property type="term" value="P:DNA strand elongation involved in DNA replication"/>
    <property type="evidence" value="ECO:0007669"/>
    <property type="project" value="TreeGrafter"/>
</dbReference>
<dbReference type="GO" id="GO:0008408">
    <property type="term" value="F:3'-5' exonuclease activity"/>
    <property type="evidence" value="ECO:0007669"/>
    <property type="project" value="InterPro"/>
</dbReference>
<feature type="domain" description="DNA polymerase III beta sliding clamp central" evidence="12">
    <location>
        <begin position="135"/>
        <end position="249"/>
    </location>
</feature>
<dbReference type="GO" id="GO:0003677">
    <property type="term" value="F:DNA binding"/>
    <property type="evidence" value="ECO:0007669"/>
    <property type="project" value="UniProtKB-UniRule"/>
</dbReference>
<keyword evidence="4 10" id="KW-0963">Cytoplasm</keyword>
<dbReference type="SMART" id="SM00480">
    <property type="entry name" value="POL3Bc"/>
    <property type="match status" value="1"/>
</dbReference>
<keyword evidence="9" id="KW-0238">DNA-binding</keyword>